<dbReference type="InterPro" id="IPR057661">
    <property type="entry name" value="RsdA/BaiN/AoA(So)_Rossmann"/>
</dbReference>
<dbReference type="AlphaFoldDB" id="A0A4S2F075"/>
<dbReference type="Gene3D" id="2.40.30.10">
    <property type="entry name" value="Translation factors"/>
    <property type="match status" value="1"/>
</dbReference>
<keyword evidence="3" id="KW-1185">Reference proteome</keyword>
<dbReference type="Pfam" id="PF03486">
    <property type="entry name" value="HI0933_like"/>
    <property type="match status" value="1"/>
</dbReference>
<dbReference type="PANTHER" id="PTHR42887:SF2">
    <property type="entry name" value="OS12G0638800 PROTEIN"/>
    <property type="match status" value="1"/>
</dbReference>
<dbReference type="Gene3D" id="1.10.8.260">
    <property type="entry name" value="HI0933 insert domain-like"/>
    <property type="match status" value="1"/>
</dbReference>
<dbReference type="Gene3D" id="3.50.50.60">
    <property type="entry name" value="FAD/NAD(P)-binding domain"/>
    <property type="match status" value="1"/>
</dbReference>
<dbReference type="RefSeq" id="WP_136012709.1">
    <property type="nucleotide sequence ID" value="NZ_SRYE01000003.1"/>
</dbReference>
<evidence type="ECO:0000313" key="2">
    <source>
        <dbReference type="EMBL" id="TGY62239.1"/>
    </source>
</evidence>
<proteinExistence type="predicted"/>
<dbReference type="PANTHER" id="PTHR42887">
    <property type="entry name" value="OS12G0638800 PROTEIN"/>
    <property type="match status" value="1"/>
</dbReference>
<name>A0A4S2F075_9ACTN</name>
<evidence type="ECO:0000259" key="1">
    <source>
        <dbReference type="Pfam" id="PF03486"/>
    </source>
</evidence>
<gene>
    <name evidence="2" type="ORF">E5334_06210</name>
</gene>
<dbReference type="SUPFAM" id="SSF51905">
    <property type="entry name" value="FAD/NAD(P)-binding domain"/>
    <property type="match status" value="1"/>
</dbReference>
<reference evidence="2 3" key="1">
    <citation type="submission" date="2019-04" db="EMBL/GenBank/DDBJ databases">
        <title>Microbes associate with the intestines of laboratory mice.</title>
        <authorList>
            <person name="Navarre W."/>
            <person name="Wong E."/>
            <person name="Huang K."/>
            <person name="Tropini C."/>
            <person name="Ng K."/>
            <person name="Yu B."/>
        </authorList>
    </citation>
    <scope>NUCLEOTIDE SEQUENCE [LARGE SCALE GENOMIC DNA]</scope>
    <source>
        <strain evidence="2 3">NM07_P-09</strain>
    </source>
</reference>
<dbReference type="Proteomes" id="UP000310263">
    <property type="component" value="Unassembled WGS sequence"/>
</dbReference>
<sequence>MAKGSAKKQRKFAQVQARKLAASQAVPSSCDVLLVGAGASGLLCALEASSLAAEKSILLMEAKPILGAPILATGNGRCNFCHEPLESSAYNHPSWMEEFFSAAARLWPKSTPSELVQDYFGKLGLLSTSHEGRLYPRSLVAASVRDLLLAQLEASTVKVATLRDVVAVEPCEQGFCVRYQERFREDPLAPEGWARRSLHARRVVLATGGDTLSAIEGLDLPLVPCEPVLCPVEIETELCQRLDGHRAKARVRAYSPCSEPLFDEYGEVLFRSSDSSQKGVLSGIVAYNLSRLVTPGDSVVLDLLPECTHEQVAALLMRGGSYNPRHLDGALDPAVAHALLPQAIDDDGAATLFSAVEAVKSATFCVSGKAFVQSAQVSRGGLSLDALTLPSLEVSAYPGLYVLGEALDIDGACGGYNLGFAWFSGLVCGHALAQKD</sequence>
<accession>A0A4S2F075</accession>
<dbReference type="EMBL" id="SRYE01000003">
    <property type="protein sequence ID" value="TGY62239.1"/>
    <property type="molecule type" value="Genomic_DNA"/>
</dbReference>
<dbReference type="InterPro" id="IPR023166">
    <property type="entry name" value="BaiN-like_dom_sf"/>
</dbReference>
<dbReference type="InterPro" id="IPR036188">
    <property type="entry name" value="FAD/NAD-bd_sf"/>
</dbReference>
<dbReference type="SUPFAM" id="SSF160996">
    <property type="entry name" value="HI0933 insert domain-like"/>
    <property type="match status" value="1"/>
</dbReference>
<protein>
    <recommendedName>
        <fullName evidence="1">RsdA/BaiN/AoA(So)-like Rossmann fold-like domain-containing protein</fullName>
    </recommendedName>
</protein>
<dbReference type="OrthoDB" id="9773233at2"/>
<evidence type="ECO:0000313" key="3">
    <source>
        <dbReference type="Proteomes" id="UP000310263"/>
    </source>
</evidence>
<organism evidence="2 3">
    <name type="scientific">Muricaecibacterium torontonense</name>
    <dbReference type="NCBI Taxonomy" id="3032871"/>
    <lineage>
        <taxon>Bacteria</taxon>
        <taxon>Bacillati</taxon>
        <taxon>Actinomycetota</taxon>
        <taxon>Coriobacteriia</taxon>
        <taxon>Coriobacteriales</taxon>
        <taxon>Atopobiaceae</taxon>
        <taxon>Muricaecibacterium</taxon>
    </lineage>
</organism>
<dbReference type="InterPro" id="IPR004792">
    <property type="entry name" value="BaiN-like"/>
</dbReference>
<feature type="domain" description="RsdA/BaiN/AoA(So)-like Rossmann fold-like" evidence="1">
    <location>
        <begin position="31"/>
        <end position="430"/>
    </location>
</feature>
<comment type="caution">
    <text evidence="2">The sequence shown here is derived from an EMBL/GenBank/DDBJ whole genome shotgun (WGS) entry which is preliminary data.</text>
</comment>